<evidence type="ECO:0000256" key="5">
    <source>
        <dbReference type="ARBA" id="ARBA00023136"/>
    </source>
</evidence>
<comment type="subcellular location">
    <subcellularLocation>
        <location evidence="6">Cell membrane</location>
        <topology evidence="6">Multi-pass membrane protein</topology>
    </subcellularLocation>
    <subcellularLocation>
        <location evidence="1">Membrane</location>
    </subcellularLocation>
</comment>
<comment type="similarity">
    <text evidence="2 6">Belongs to the SURF1 family.</text>
</comment>
<evidence type="ECO:0000313" key="8">
    <source>
        <dbReference type="Proteomes" id="UP000184191"/>
    </source>
</evidence>
<dbReference type="Proteomes" id="UP000184191">
    <property type="component" value="Unassembled WGS sequence"/>
</dbReference>
<keyword evidence="8" id="KW-1185">Reference proteome</keyword>
<name>A0A1M6WN15_9RHOB</name>
<dbReference type="PANTHER" id="PTHR23427">
    <property type="entry name" value="SURFEIT LOCUS PROTEIN"/>
    <property type="match status" value="1"/>
</dbReference>
<dbReference type="EMBL" id="FRBN01000003">
    <property type="protein sequence ID" value="SHK95163.1"/>
    <property type="molecule type" value="Genomic_DNA"/>
</dbReference>
<dbReference type="OrthoDB" id="6079986at2"/>
<keyword evidence="3 6" id="KW-0812">Transmembrane</keyword>
<dbReference type="STRING" id="1054996.SAMN05444414_10310"/>
<keyword evidence="6" id="KW-1003">Cell membrane</keyword>
<dbReference type="InterPro" id="IPR002994">
    <property type="entry name" value="Surf1/Shy1"/>
</dbReference>
<evidence type="ECO:0000256" key="3">
    <source>
        <dbReference type="ARBA" id="ARBA00022692"/>
    </source>
</evidence>
<accession>A0A1M6WN15</accession>
<proteinExistence type="inferred from homology"/>
<evidence type="ECO:0000256" key="1">
    <source>
        <dbReference type="ARBA" id="ARBA00004370"/>
    </source>
</evidence>
<dbReference type="PANTHER" id="PTHR23427:SF2">
    <property type="entry name" value="SURFEIT LOCUS PROTEIN 1"/>
    <property type="match status" value="1"/>
</dbReference>
<evidence type="ECO:0000256" key="6">
    <source>
        <dbReference type="RuleBase" id="RU363076"/>
    </source>
</evidence>
<evidence type="ECO:0000256" key="4">
    <source>
        <dbReference type="ARBA" id="ARBA00022989"/>
    </source>
</evidence>
<organism evidence="7 8">
    <name type="scientific">Roseovarius marisflavi</name>
    <dbReference type="NCBI Taxonomy" id="1054996"/>
    <lineage>
        <taxon>Bacteria</taxon>
        <taxon>Pseudomonadati</taxon>
        <taxon>Pseudomonadota</taxon>
        <taxon>Alphaproteobacteria</taxon>
        <taxon>Rhodobacterales</taxon>
        <taxon>Roseobacteraceae</taxon>
        <taxon>Roseovarius</taxon>
    </lineage>
</organism>
<dbReference type="CDD" id="cd06662">
    <property type="entry name" value="SURF1"/>
    <property type="match status" value="1"/>
</dbReference>
<evidence type="ECO:0000256" key="2">
    <source>
        <dbReference type="ARBA" id="ARBA00007165"/>
    </source>
</evidence>
<evidence type="ECO:0000313" key="7">
    <source>
        <dbReference type="EMBL" id="SHK95163.1"/>
    </source>
</evidence>
<keyword evidence="4 6" id="KW-1133">Transmembrane helix</keyword>
<gene>
    <name evidence="7" type="ORF">SAMN05444414_10310</name>
</gene>
<dbReference type="PROSITE" id="PS50895">
    <property type="entry name" value="SURF1"/>
    <property type="match status" value="1"/>
</dbReference>
<protein>
    <recommendedName>
        <fullName evidence="6">SURF1-like protein</fullName>
    </recommendedName>
</protein>
<feature type="transmembrane region" description="Helical" evidence="6">
    <location>
        <begin position="198"/>
        <end position="216"/>
    </location>
</feature>
<dbReference type="RefSeq" id="WP_073195248.1">
    <property type="nucleotide sequence ID" value="NZ_FRBN01000003.1"/>
</dbReference>
<keyword evidence="5 6" id="KW-0472">Membrane</keyword>
<dbReference type="Pfam" id="PF02104">
    <property type="entry name" value="SURF1"/>
    <property type="match status" value="1"/>
</dbReference>
<dbReference type="AlphaFoldDB" id="A0A1M6WN15"/>
<sequence>MRRYIIPVIFGLAGAAVLVALGSWQLDRLAWKEAILADIRAQISAPPATLPDSPSIDDHRYLPVQVSGTVGDTALRVLVSQKQIGAGYRVISSFDTGARRVLLDRGFISVNDPLPAPPEGVIEVTGNLHWPDERLSSTPENDVTGNIWFARDLVPMAELLGTEPYLIVARKMSANEQGVAPLPLDISGIPNDHLNYAITWYSLAVIWLMMTGFFLWRMRQAEKGKTT</sequence>
<dbReference type="InterPro" id="IPR045214">
    <property type="entry name" value="Surf1/Surf4"/>
</dbReference>
<comment type="caution">
    <text evidence="6">Lacks conserved residue(s) required for the propagation of feature annotation.</text>
</comment>
<reference evidence="8" key="1">
    <citation type="submission" date="2016-11" db="EMBL/GenBank/DDBJ databases">
        <authorList>
            <person name="Varghese N."/>
            <person name="Submissions S."/>
        </authorList>
    </citation>
    <scope>NUCLEOTIDE SEQUENCE [LARGE SCALE GENOMIC DNA]</scope>
    <source>
        <strain evidence="8">DSM 29327</strain>
    </source>
</reference>
<dbReference type="GO" id="GO:0005886">
    <property type="term" value="C:plasma membrane"/>
    <property type="evidence" value="ECO:0007669"/>
    <property type="project" value="UniProtKB-SubCell"/>
</dbReference>